<dbReference type="Gene3D" id="3.30.70.100">
    <property type="match status" value="1"/>
</dbReference>
<reference evidence="2 3" key="1">
    <citation type="submission" date="2019-06" db="EMBL/GenBank/DDBJ databases">
        <title>Spirosoma utsteinense sp. nov. isolated from Antarctic ice-free soils.</title>
        <authorList>
            <person name="Tahon G."/>
        </authorList>
    </citation>
    <scope>NUCLEOTIDE SEQUENCE [LARGE SCALE GENOMIC DNA]</scope>
    <source>
        <strain evidence="2 3">LMG 31447</strain>
    </source>
</reference>
<dbReference type="InterPro" id="IPR036046">
    <property type="entry name" value="Acylphosphatase-like_dom_sf"/>
</dbReference>
<name>A0ABR6WDE0_9BACT</name>
<keyword evidence="3" id="KW-1185">Reference proteome</keyword>
<dbReference type="Proteomes" id="UP000700732">
    <property type="component" value="Unassembled WGS sequence"/>
</dbReference>
<dbReference type="InterPro" id="IPR007024">
    <property type="entry name" value="BLUF_domain"/>
</dbReference>
<gene>
    <name evidence="2" type="ORF">FH603_5108</name>
</gene>
<dbReference type="SUPFAM" id="SSF54975">
    <property type="entry name" value="Acylphosphatase/BLUF domain-like"/>
    <property type="match status" value="1"/>
</dbReference>
<evidence type="ECO:0000313" key="2">
    <source>
        <dbReference type="EMBL" id="MBC3794579.1"/>
    </source>
</evidence>
<feature type="domain" description="BLUF" evidence="1">
    <location>
        <begin position="1"/>
        <end position="52"/>
    </location>
</feature>
<evidence type="ECO:0000259" key="1">
    <source>
        <dbReference type="PROSITE" id="PS50925"/>
    </source>
</evidence>
<dbReference type="PROSITE" id="PS50925">
    <property type="entry name" value="BLUF"/>
    <property type="match status" value="1"/>
</dbReference>
<organism evidence="2 3">
    <name type="scientific">Spirosoma utsteinense</name>
    <dbReference type="NCBI Taxonomy" id="2585773"/>
    <lineage>
        <taxon>Bacteria</taxon>
        <taxon>Pseudomonadati</taxon>
        <taxon>Bacteroidota</taxon>
        <taxon>Cytophagia</taxon>
        <taxon>Cytophagales</taxon>
        <taxon>Cytophagaceae</taxon>
        <taxon>Spirosoma</taxon>
    </lineage>
</organism>
<accession>A0ABR6WDE0</accession>
<evidence type="ECO:0000313" key="3">
    <source>
        <dbReference type="Proteomes" id="UP000700732"/>
    </source>
</evidence>
<comment type="caution">
    <text evidence="2">The sequence shown here is derived from an EMBL/GenBank/DDBJ whole genome shotgun (WGS) entry which is preliminary data.</text>
</comment>
<dbReference type="EMBL" id="VFIA01000050">
    <property type="protein sequence ID" value="MBC3794579.1"/>
    <property type="molecule type" value="Genomic_DNA"/>
</dbReference>
<proteinExistence type="predicted"/>
<sequence length="99" mass="11673">MSGEVLCRCWKTRLKSSVRCVIEIEADPRHTNLTRIFVCPVIQRLFSTWSIDYETTTDQHLDTIQILVDLDQVDSPIRPTHQLIILKLIWAFYQSDHFN</sequence>
<protein>
    <recommendedName>
        <fullName evidence="1">BLUF domain-containing protein</fullName>
    </recommendedName>
</protein>